<gene>
    <name evidence="2" type="ORF">H6A34_12405</name>
</gene>
<evidence type="ECO:0000313" key="2">
    <source>
        <dbReference type="EMBL" id="MBM6674673.1"/>
    </source>
</evidence>
<proteinExistence type="predicted"/>
<sequence>MNRYAILSLSAVMLLTGCGTYTGSGAITGATFGSVIGSAIGGISGGPRGSDIGTLIGMAGGAVVGGAVGTQADKKQQEYREVSDARFERKYREHREAATRGNDVYDDRSGEYYEDESGFDPEGRGDDVLYDFNGSDYTGDYTATSPKDVVPSIRYDNIKTTERRTDKPLEVRNARFVDDNQDRSINPGELSKVIFEVYNKSSEPVYDVQPMVVETTGNKRIHISNTIHVEKILPGKGVRYTAMVKADKRLKNGSVAFQVYAVRGNNVMASNVSEFHIQTVK</sequence>
<dbReference type="AlphaFoldDB" id="A0A938WUX2"/>
<accession>A0A938WUX2</accession>
<comment type="caution">
    <text evidence="2">The sequence shown here is derived from an EMBL/GenBank/DDBJ whole genome shotgun (WGS) entry which is preliminary data.</text>
</comment>
<evidence type="ECO:0000256" key="1">
    <source>
        <dbReference type="SAM" id="MobiDB-lite"/>
    </source>
</evidence>
<keyword evidence="3" id="KW-1185">Reference proteome</keyword>
<dbReference type="Proteomes" id="UP000706891">
    <property type="component" value="Unassembled WGS sequence"/>
</dbReference>
<organism evidence="2 3">
    <name type="scientific">Marseilla massiliensis</name>
    <dbReference type="NCBI Taxonomy" id="1841864"/>
    <lineage>
        <taxon>Bacteria</taxon>
        <taxon>Pseudomonadati</taxon>
        <taxon>Bacteroidota</taxon>
        <taxon>Bacteroidia</taxon>
        <taxon>Bacteroidales</taxon>
        <taxon>Prevotellaceae</taxon>
        <taxon>Marseilla</taxon>
    </lineage>
</organism>
<protein>
    <submittedName>
        <fullName evidence="2">Uncharacterized protein</fullName>
    </submittedName>
</protein>
<dbReference type="InterPro" id="IPR018247">
    <property type="entry name" value="EF_Hand_1_Ca_BS"/>
</dbReference>
<feature type="region of interest" description="Disordered" evidence="1">
    <location>
        <begin position="103"/>
        <end position="125"/>
    </location>
</feature>
<dbReference type="PROSITE" id="PS00018">
    <property type="entry name" value="EF_HAND_1"/>
    <property type="match status" value="1"/>
</dbReference>
<evidence type="ECO:0000313" key="3">
    <source>
        <dbReference type="Proteomes" id="UP000706891"/>
    </source>
</evidence>
<dbReference type="PROSITE" id="PS51257">
    <property type="entry name" value="PROKAR_LIPOPROTEIN"/>
    <property type="match status" value="1"/>
</dbReference>
<reference evidence="2" key="2">
    <citation type="journal article" date="2021" name="Sci. Rep.">
        <title>The distribution of antibiotic resistance genes in chicken gut microbiota commensals.</title>
        <authorList>
            <person name="Juricova H."/>
            <person name="Matiasovicova J."/>
            <person name="Kubasova T."/>
            <person name="Cejkova D."/>
            <person name="Rychlik I."/>
        </authorList>
    </citation>
    <scope>NUCLEOTIDE SEQUENCE</scope>
    <source>
        <strain evidence="2">An824</strain>
    </source>
</reference>
<dbReference type="EMBL" id="JACJJG010000110">
    <property type="protein sequence ID" value="MBM6674673.1"/>
    <property type="molecule type" value="Genomic_DNA"/>
</dbReference>
<dbReference type="RefSeq" id="WP_205105777.1">
    <property type="nucleotide sequence ID" value="NZ_JACJJG010000110.1"/>
</dbReference>
<name>A0A938WUX2_9BACT</name>
<reference evidence="2" key="1">
    <citation type="submission" date="2020-08" db="EMBL/GenBank/DDBJ databases">
        <authorList>
            <person name="Cejkova D."/>
            <person name="Kubasova T."/>
            <person name="Jahodarova E."/>
            <person name="Rychlik I."/>
        </authorList>
    </citation>
    <scope>NUCLEOTIDE SEQUENCE</scope>
    <source>
        <strain evidence="2">An824</strain>
    </source>
</reference>